<comment type="caution">
    <text evidence="11">The sequence shown here is derived from an EMBL/GenBank/DDBJ whole genome shotgun (WGS) entry which is preliminary data.</text>
</comment>
<dbReference type="PANTHER" id="PTHR13718:SF4">
    <property type="entry name" value="40S RIBOSOMAL PROTEIN S2"/>
    <property type="match status" value="1"/>
</dbReference>
<evidence type="ECO:0000256" key="7">
    <source>
        <dbReference type="ARBA" id="ARBA00035255"/>
    </source>
</evidence>
<dbReference type="InterPro" id="IPR000851">
    <property type="entry name" value="Ribosomal_uS5"/>
</dbReference>
<reference evidence="11" key="2">
    <citation type="submission" date="2020-09" db="EMBL/GenBank/DDBJ databases">
        <authorList>
            <person name="Sun Q."/>
            <person name="Ohkuma M."/>
        </authorList>
    </citation>
    <scope>NUCLEOTIDE SEQUENCE</scope>
    <source>
        <strain evidence="11">JCM 10088</strain>
    </source>
</reference>
<feature type="domain" description="S5 DRBM" evidence="10">
    <location>
        <begin position="53"/>
        <end position="116"/>
    </location>
</feature>
<dbReference type="GO" id="GO:0022627">
    <property type="term" value="C:cytosolic small ribosomal subunit"/>
    <property type="evidence" value="ECO:0007669"/>
    <property type="project" value="TreeGrafter"/>
</dbReference>
<dbReference type="InterPro" id="IPR005711">
    <property type="entry name" value="Ribosomal_uS5_euk/arc"/>
</dbReference>
<evidence type="ECO:0000256" key="2">
    <source>
        <dbReference type="ARBA" id="ARBA00022730"/>
    </source>
</evidence>
<dbReference type="PANTHER" id="PTHR13718">
    <property type="entry name" value="RIBOSOMAL S SUBUNIT"/>
    <property type="match status" value="1"/>
</dbReference>
<evidence type="ECO:0000313" key="11">
    <source>
        <dbReference type="EMBL" id="GGP21319.1"/>
    </source>
</evidence>
<dbReference type="OrthoDB" id="38155at2157"/>
<accession>A0A830GVS6</accession>
<dbReference type="NCBIfam" id="TIGR01020">
    <property type="entry name" value="uS5_euk_arch"/>
    <property type="match status" value="1"/>
</dbReference>
<comment type="similarity">
    <text evidence="1 8 9">Belongs to the universal ribosomal protein uS5 family.</text>
</comment>
<dbReference type="InterPro" id="IPR014721">
    <property type="entry name" value="Ribsml_uS5_D2-typ_fold_subgr"/>
</dbReference>
<dbReference type="FunFam" id="3.30.160.20:FF:000002">
    <property type="entry name" value="40S ribosomal protein S2"/>
    <property type="match status" value="1"/>
</dbReference>
<evidence type="ECO:0000259" key="10">
    <source>
        <dbReference type="PROSITE" id="PS50881"/>
    </source>
</evidence>
<keyword evidence="3 8" id="KW-0694">RNA-binding</keyword>
<dbReference type="EMBL" id="BMNL01000003">
    <property type="protein sequence ID" value="GGP21319.1"/>
    <property type="molecule type" value="Genomic_DNA"/>
</dbReference>
<dbReference type="FunFam" id="3.30.230.10:FF:000004">
    <property type="entry name" value="40S ribosomal protein S2"/>
    <property type="match status" value="1"/>
</dbReference>
<evidence type="ECO:0000256" key="8">
    <source>
        <dbReference type="HAMAP-Rule" id="MF_01307"/>
    </source>
</evidence>
<keyword evidence="12" id="KW-1185">Reference proteome</keyword>
<dbReference type="NCBIfam" id="NF003125">
    <property type="entry name" value="PRK04044.1"/>
    <property type="match status" value="1"/>
</dbReference>
<dbReference type="InterPro" id="IPR018192">
    <property type="entry name" value="Ribosomal_uS5_N_CS"/>
</dbReference>
<dbReference type="InterPro" id="IPR047866">
    <property type="entry name" value="Ribosomal_uS5_arc"/>
</dbReference>
<dbReference type="Gene3D" id="3.30.160.20">
    <property type="match status" value="1"/>
</dbReference>
<sequence>MASEEASQLEEWQPRTQLGRMVKEGKIRSIDDIFSMNMPIKEPEIVDALLPGLKYEVLDIKVVQRQTDAGEVSQFQAVVAVGNEDGYVGIGIGKARQVSQAIDKAVRNAKIRITPVRRGCGSWHCSCDEPHSVPFQVNGKSGSVEVSLIPAPKGVGLVAGDTAKKILSLAGIRDIWLDARGRTRTTINFAKAVWNALRDTYGFRI</sequence>
<dbReference type="InterPro" id="IPR020568">
    <property type="entry name" value="Ribosomal_Su5_D2-typ_SF"/>
</dbReference>
<dbReference type="AlphaFoldDB" id="A0A830GVS6"/>
<keyword evidence="2 8" id="KW-0699">rRNA-binding</keyword>
<protein>
    <recommendedName>
        <fullName evidence="7 8">Small ribosomal subunit protein uS5</fullName>
    </recommendedName>
</protein>
<comment type="domain">
    <text evidence="8">The N-terminal domain interacts with the head of the 30S subunit; the C-terminal domain interacts with the body and contacts protein S4. The interaction surface between S4 and S5 is involved in control of translational fidelity.</text>
</comment>
<gene>
    <name evidence="8" type="primary">rps5</name>
    <name evidence="11" type="ORF">GCM10007981_12660</name>
</gene>
<dbReference type="SUPFAM" id="SSF54768">
    <property type="entry name" value="dsRNA-binding domain-like"/>
    <property type="match status" value="1"/>
</dbReference>
<dbReference type="InterPro" id="IPR005324">
    <property type="entry name" value="Ribosomal_uS5_C"/>
</dbReference>
<evidence type="ECO:0000256" key="3">
    <source>
        <dbReference type="ARBA" id="ARBA00022884"/>
    </source>
</evidence>
<dbReference type="PROSITE" id="PS00585">
    <property type="entry name" value="RIBOSOMAL_S5"/>
    <property type="match status" value="1"/>
</dbReference>
<keyword evidence="5 8" id="KW-0687">Ribonucleoprotein</keyword>
<organism evidence="11 12">
    <name type="scientific">Thermocladium modestius</name>
    <dbReference type="NCBI Taxonomy" id="62609"/>
    <lineage>
        <taxon>Archaea</taxon>
        <taxon>Thermoproteota</taxon>
        <taxon>Thermoprotei</taxon>
        <taxon>Thermoproteales</taxon>
        <taxon>Thermoproteaceae</taxon>
        <taxon>Thermocladium</taxon>
    </lineage>
</organism>
<proteinExistence type="inferred from homology"/>
<dbReference type="InterPro" id="IPR013810">
    <property type="entry name" value="Ribosomal_uS5_N"/>
</dbReference>
<dbReference type="RefSeq" id="WP_188596592.1">
    <property type="nucleotide sequence ID" value="NZ_BMNL01000003.1"/>
</dbReference>
<name>A0A830GVS6_9CREN</name>
<dbReference type="PROSITE" id="PS50881">
    <property type="entry name" value="S5_DSRBD"/>
    <property type="match status" value="1"/>
</dbReference>
<evidence type="ECO:0000256" key="5">
    <source>
        <dbReference type="ARBA" id="ARBA00023274"/>
    </source>
</evidence>
<dbReference type="GO" id="GO:0003735">
    <property type="term" value="F:structural constituent of ribosome"/>
    <property type="evidence" value="ECO:0007669"/>
    <property type="project" value="UniProtKB-UniRule"/>
</dbReference>
<keyword evidence="4 8" id="KW-0689">Ribosomal protein</keyword>
<evidence type="ECO:0000256" key="9">
    <source>
        <dbReference type="RuleBase" id="RU003823"/>
    </source>
</evidence>
<dbReference type="Pfam" id="PF00333">
    <property type="entry name" value="Ribosomal_S5"/>
    <property type="match status" value="1"/>
</dbReference>
<dbReference type="SUPFAM" id="SSF54211">
    <property type="entry name" value="Ribosomal protein S5 domain 2-like"/>
    <property type="match status" value="1"/>
</dbReference>
<dbReference type="GO" id="GO:0006412">
    <property type="term" value="P:translation"/>
    <property type="evidence" value="ECO:0007669"/>
    <property type="project" value="UniProtKB-UniRule"/>
</dbReference>
<evidence type="ECO:0000256" key="6">
    <source>
        <dbReference type="ARBA" id="ARBA00025844"/>
    </source>
</evidence>
<reference evidence="11" key="1">
    <citation type="journal article" date="2014" name="Int. J. Syst. Evol. Microbiol.">
        <title>Complete genome sequence of Corynebacterium casei LMG S-19264T (=DSM 44701T), isolated from a smear-ripened cheese.</title>
        <authorList>
            <consortium name="US DOE Joint Genome Institute (JGI-PGF)"/>
            <person name="Walter F."/>
            <person name="Albersmeier A."/>
            <person name="Kalinowski J."/>
            <person name="Ruckert C."/>
        </authorList>
    </citation>
    <scope>NUCLEOTIDE SEQUENCE</scope>
    <source>
        <strain evidence="11">JCM 10088</strain>
    </source>
</reference>
<comment type="function">
    <text evidence="8">With S4 and S12 plays an important role in translational accuracy.</text>
</comment>
<dbReference type="Gene3D" id="3.30.230.10">
    <property type="match status" value="1"/>
</dbReference>
<evidence type="ECO:0000313" key="12">
    <source>
        <dbReference type="Proteomes" id="UP000610960"/>
    </source>
</evidence>
<evidence type="ECO:0000256" key="4">
    <source>
        <dbReference type="ARBA" id="ARBA00022980"/>
    </source>
</evidence>
<dbReference type="Pfam" id="PF03719">
    <property type="entry name" value="Ribosomal_S5_C"/>
    <property type="match status" value="1"/>
</dbReference>
<dbReference type="Proteomes" id="UP000610960">
    <property type="component" value="Unassembled WGS sequence"/>
</dbReference>
<evidence type="ECO:0000256" key="1">
    <source>
        <dbReference type="ARBA" id="ARBA00008945"/>
    </source>
</evidence>
<comment type="subunit">
    <text evidence="6 8">Part of the 30S ribosomal subunit. Contacts protein S4.</text>
</comment>
<dbReference type="GO" id="GO:0019843">
    <property type="term" value="F:rRNA binding"/>
    <property type="evidence" value="ECO:0007669"/>
    <property type="project" value="UniProtKB-UniRule"/>
</dbReference>
<dbReference type="HAMAP" id="MF_01307_A">
    <property type="entry name" value="Ribosomal_uS5_A"/>
    <property type="match status" value="1"/>
</dbReference>